<keyword evidence="2" id="KW-0472">Membrane</keyword>
<sequence length="129" mass="14491">MTHLRKRKKTKFLYWVIVLGALLLIALLVPAAISLWPRVTAENYAQIDVGMSLADVERILGKPRSDNAEYGVVGETGAYVINNSLSEQEKLEMGYGKYRRLQWMSPEITIVVVFDSSGLVATRYRGEGQ</sequence>
<dbReference type="RefSeq" id="WP_345325768.1">
    <property type="nucleotide sequence ID" value="NZ_BAABGA010000058.1"/>
</dbReference>
<proteinExistence type="predicted"/>
<keyword evidence="1" id="KW-0732">Signal</keyword>
<dbReference type="InterPro" id="IPR037873">
    <property type="entry name" value="BamE-like"/>
</dbReference>
<name>A0ABP8NA51_9BACT</name>
<dbReference type="Proteomes" id="UP001500840">
    <property type="component" value="Unassembled WGS sequence"/>
</dbReference>
<dbReference type="EMBL" id="BAABGA010000058">
    <property type="protein sequence ID" value="GAA4462054.1"/>
    <property type="molecule type" value="Genomic_DNA"/>
</dbReference>
<evidence type="ECO:0000313" key="3">
    <source>
        <dbReference type="EMBL" id="GAA4462054.1"/>
    </source>
</evidence>
<evidence type="ECO:0008006" key="5">
    <source>
        <dbReference type="Google" id="ProtNLM"/>
    </source>
</evidence>
<keyword evidence="2" id="KW-0812">Transmembrane</keyword>
<dbReference type="Gene3D" id="3.30.1450.10">
    <property type="match status" value="1"/>
</dbReference>
<feature type="transmembrane region" description="Helical" evidence="2">
    <location>
        <begin position="12"/>
        <end position="36"/>
    </location>
</feature>
<comment type="caution">
    <text evidence="3">The sequence shown here is derived from an EMBL/GenBank/DDBJ whole genome shotgun (WGS) entry which is preliminary data.</text>
</comment>
<evidence type="ECO:0000256" key="1">
    <source>
        <dbReference type="ARBA" id="ARBA00022729"/>
    </source>
</evidence>
<reference evidence="4" key="1">
    <citation type="journal article" date="2019" name="Int. J. Syst. Evol. Microbiol.">
        <title>The Global Catalogue of Microorganisms (GCM) 10K type strain sequencing project: providing services to taxonomists for standard genome sequencing and annotation.</title>
        <authorList>
            <consortium name="The Broad Institute Genomics Platform"/>
            <consortium name="The Broad Institute Genome Sequencing Center for Infectious Disease"/>
            <person name="Wu L."/>
            <person name="Ma J."/>
        </authorList>
    </citation>
    <scope>NUCLEOTIDE SEQUENCE [LARGE SCALE GENOMIC DNA]</scope>
    <source>
        <strain evidence="4">JCM 17759</strain>
    </source>
</reference>
<protein>
    <recommendedName>
        <fullName evidence="5">Lipoprotein SmpA/OmlA domain-containing protein</fullName>
    </recommendedName>
</protein>
<evidence type="ECO:0000313" key="4">
    <source>
        <dbReference type="Proteomes" id="UP001500840"/>
    </source>
</evidence>
<gene>
    <name evidence="3" type="ORF">GCM10023156_45460</name>
</gene>
<keyword evidence="4" id="KW-1185">Reference proteome</keyword>
<organism evidence="3 4">
    <name type="scientific">Novipirellula rosea</name>
    <dbReference type="NCBI Taxonomy" id="1031540"/>
    <lineage>
        <taxon>Bacteria</taxon>
        <taxon>Pseudomonadati</taxon>
        <taxon>Planctomycetota</taxon>
        <taxon>Planctomycetia</taxon>
        <taxon>Pirellulales</taxon>
        <taxon>Pirellulaceae</taxon>
        <taxon>Novipirellula</taxon>
    </lineage>
</organism>
<accession>A0ABP8NA51</accession>
<keyword evidence="2" id="KW-1133">Transmembrane helix</keyword>
<evidence type="ECO:0000256" key="2">
    <source>
        <dbReference type="SAM" id="Phobius"/>
    </source>
</evidence>